<dbReference type="InterPro" id="IPR050173">
    <property type="entry name" value="ABC_transporter_C-like"/>
</dbReference>
<feature type="non-terminal residue" evidence="11">
    <location>
        <position position="276"/>
    </location>
</feature>
<feature type="domain" description="ABC transmembrane type-1" evidence="10">
    <location>
        <begin position="1"/>
        <end position="189"/>
    </location>
</feature>
<dbReference type="SUPFAM" id="SSF52540">
    <property type="entry name" value="P-loop containing nucleoside triphosphate hydrolases"/>
    <property type="match status" value="1"/>
</dbReference>
<sequence length="276" mass="31241">VMGNVVGIALLTCIINPYLIIVAIVLLSITLPLRKFYLRTVRNVKRYEGITRSPVFNSVSTTFDGLTCIRAFNFENKFEQQFQRYINDNNACKVLLIVLGRTFGFILDWCTSLFFIIITAFLFVGNLSTLFKFKCSAFCLIRYSLVFVINNCILFSDMNGGEVGLILSSAITLIIEFQYCMRIVSEYETQMISAERVLEYGQLPSEAPLTIPNNKPPLDWPIRGSINFNHVYLRYSDSTQPILNNLCFQVQKGEKIGIVGRTGAGKSSIINALFRL</sequence>
<evidence type="ECO:0000256" key="8">
    <source>
        <dbReference type="ARBA" id="ARBA00023136"/>
    </source>
</evidence>
<keyword evidence="7 9" id="KW-1133">Transmembrane helix</keyword>
<keyword evidence="12" id="KW-1185">Reference proteome</keyword>
<dbReference type="STRING" id="299467.A0A443RV06"/>
<keyword evidence="3" id="KW-0813">Transport</keyword>
<dbReference type="OrthoDB" id="6500128at2759"/>
<dbReference type="GO" id="GO:0016020">
    <property type="term" value="C:membrane"/>
    <property type="evidence" value="ECO:0007669"/>
    <property type="project" value="UniProtKB-SubCell"/>
</dbReference>
<evidence type="ECO:0000313" key="11">
    <source>
        <dbReference type="EMBL" id="RWS19070.1"/>
    </source>
</evidence>
<dbReference type="GO" id="GO:0005524">
    <property type="term" value="F:ATP binding"/>
    <property type="evidence" value="ECO:0007669"/>
    <property type="project" value="UniProtKB-KW"/>
</dbReference>
<comment type="subcellular location">
    <subcellularLocation>
        <location evidence="1">Membrane</location>
        <topology evidence="1">Multi-pass membrane protein</topology>
    </subcellularLocation>
</comment>
<accession>A0A443RV06</accession>
<dbReference type="PANTHER" id="PTHR24223:SF456">
    <property type="entry name" value="MULTIDRUG RESISTANCE-ASSOCIATED PROTEIN LETHAL(2)03659"/>
    <property type="match status" value="1"/>
</dbReference>
<evidence type="ECO:0000256" key="3">
    <source>
        <dbReference type="ARBA" id="ARBA00022448"/>
    </source>
</evidence>
<comment type="caution">
    <text evidence="11">The sequence shown here is derived from an EMBL/GenBank/DDBJ whole genome shotgun (WGS) entry which is preliminary data.</text>
</comment>
<dbReference type="PROSITE" id="PS50929">
    <property type="entry name" value="ABC_TM1F"/>
    <property type="match status" value="1"/>
</dbReference>
<dbReference type="VEuPathDB" id="VectorBase:LDEU012970"/>
<dbReference type="InterPro" id="IPR003439">
    <property type="entry name" value="ABC_transporter-like_ATP-bd"/>
</dbReference>
<dbReference type="Gene3D" id="1.20.1560.10">
    <property type="entry name" value="ABC transporter type 1, transmembrane domain"/>
    <property type="match status" value="1"/>
</dbReference>
<dbReference type="PANTHER" id="PTHR24223">
    <property type="entry name" value="ATP-BINDING CASSETTE SUB-FAMILY C"/>
    <property type="match status" value="1"/>
</dbReference>
<gene>
    <name evidence="11" type="ORF">B4U80_11027</name>
</gene>
<feature type="transmembrane region" description="Helical" evidence="9">
    <location>
        <begin position="113"/>
        <end position="133"/>
    </location>
</feature>
<keyword evidence="6" id="KW-0067">ATP-binding</keyword>
<dbReference type="Proteomes" id="UP000288716">
    <property type="component" value="Unassembled WGS sequence"/>
</dbReference>
<dbReference type="SUPFAM" id="SSF90123">
    <property type="entry name" value="ABC transporter transmembrane region"/>
    <property type="match status" value="1"/>
</dbReference>
<proteinExistence type="inferred from homology"/>
<dbReference type="AlphaFoldDB" id="A0A443RV06"/>
<dbReference type="Gene3D" id="3.40.50.300">
    <property type="entry name" value="P-loop containing nucleotide triphosphate hydrolases"/>
    <property type="match status" value="1"/>
</dbReference>
<comment type="similarity">
    <text evidence="2">Belongs to the ABC transporter superfamily. ABCC family. Conjugate transporter (TC 3.A.1.208) subfamily.</text>
</comment>
<dbReference type="EMBL" id="NCKV01030602">
    <property type="protein sequence ID" value="RWS19070.1"/>
    <property type="molecule type" value="Genomic_DNA"/>
</dbReference>
<evidence type="ECO:0000256" key="9">
    <source>
        <dbReference type="SAM" id="Phobius"/>
    </source>
</evidence>
<reference evidence="11 12" key="1">
    <citation type="journal article" date="2018" name="Gigascience">
        <title>Genomes of trombidid mites reveal novel predicted allergens and laterally-transferred genes associated with secondary metabolism.</title>
        <authorList>
            <person name="Dong X."/>
            <person name="Chaisiri K."/>
            <person name="Xia D."/>
            <person name="Armstrong S.D."/>
            <person name="Fang Y."/>
            <person name="Donnelly M.J."/>
            <person name="Kadowaki T."/>
            <person name="McGarry J.W."/>
            <person name="Darby A.C."/>
            <person name="Makepeace B.L."/>
        </authorList>
    </citation>
    <scope>NUCLEOTIDE SEQUENCE [LARGE SCALE GENOMIC DNA]</scope>
    <source>
        <strain evidence="11">UoL-UT</strain>
    </source>
</reference>
<organism evidence="11 12">
    <name type="scientific">Leptotrombidium deliense</name>
    <dbReference type="NCBI Taxonomy" id="299467"/>
    <lineage>
        <taxon>Eukaryota</taxon>
        <taxon>Metazoa</taxon>
        <taxon>Ecdysozoa</taxon>
        <taxon>Arthropoda</taxon>
        <taxon>Chelicerata</taxon>
        <taxon>Arachnida</taxon>
        <taxon>Acari</taxon>
        <taxon>Acariformes</taxon>
        <taxon>Trombidiformes</taxon>
        <taxon>Prostigmata</taxon>
        <taxon>Anystina</taxon>
        <taxon>Parasitengona</taxon>
        <taxon>Trombiculoidea</taxon>
        <taxon>Trombiculidae</taxon>
        <taxon>Leptotrombidium</taxon>
    </lineage>
</organism>
<keyword evidence="4 9" id="KW-0812">Transmembrane</keyword>
<keyword evidence="5" id="KW-0547">Nucleotide-binding</keyword>
<feature type="transmembrane region" description="Helical" evidence="9">
    <location>
        <begin position="6"/>
        <end position="33"/>
    </location>
</feature>
<feature type="non-terminal residue" evidence="11">
    <location>
        <position position="1"/>
    </location>
</feature>
<evidence type="ECO:0000256" key="4">
    <source>
        <dbReference type="ARBA" id="ARBA00022692"/>
    </source>
</evidence>
<dbReference type="InterPro" id="IPR011527">
    <property type="entry name" value="ABC1_TM_dom"/>
</dbReference>
<evidence type="ECO:0000256" key="6">
    <source>
        <dbReference type="ARBA" id="ARBA00022840"/>
    </source>
</evidence>
<evidence type="ECO:0000313" key="12">
    <source>
        <dbReference type="Proteomes" id="UP000288716"/>
    </source>
</evidence>
<dbReference type="InterPro" id="IPR027417">
    <property type="entry name" value="P-loop_NTPase"/>
</dbReference>
<evidence type="ECO:0000256" key="5">
    <source>
        <dbReference type="ARBA" id="ARBA00022741"/>
    </source>
</evidence>
<dbReference type="GO" id="GO:0016887">
    <property type="term" value="F:ATP hydrolysis activity"/>
    <property type="evidence" value="ECO:0007669"/>
    <property type="project" value="InterPro"/>
</dbReference>
<dbReference type="InterPro" id="IPR036640">
    <property type="entry name" value="ABC1_TM_sf"/>
</dbReference>
<keyword evidence="8 9" id="KW-0472">Membrane</keyword>
<evidence type="ECO:0000259" key="10">
    <source>
        <dbReference type="PROSITE" id="PS50929"/>
    </source>
</evidence>
<dbReference type="GO" id="GO:0140359">
    <property type="term" value="F:ABC-type transporter activity"/>
    <property type="evidence" value="ECO:0007669"/>
    <property type="project" value="InterPro"/>
</dbReference>
<dbReference type="Pfam" id="PF00005">
    <property type="entry name" value="ABC_tran"/>
    <property type="match status" value="1"/>
</dbReference>
<dbReference type="Pfam" id="PF00664">
    <property type="entry name" value="ABC_membrane"/>
    <property type="match status" value="1"/>
</dbReference>
<evidence type="ECO:0000256" key="2">
    <source>
        <dbReference type="ARBA" id="ARBA00009726"/>
    </source>
</evidence>
<protein>
    <submittedName>
        <fullName evidence="11">Multidrug resistance-associated protein 4-like protein</fullName>
    </submittedName>
</protein>
<evidence type="ECO:0000256" key="1">
    <source>
        <dbReference type="ARBA" id="ARBA00004141"/>
    </source>
</evidence>
<evidence type="ECO:0000256" key="7">
    <source>
        <dbReference type="ARBA" id="ARBA00022989"/>
    </source>
</evidence>
<name>A0A443RV06_9ACAR</name>